<accession>A0A1I3IL79</accession>
<name>A0A1I3IL79_9BURK</name>
<protein>
    <submittedName>
        <fullName evidence="1">Uncharacterized protein</fullName>
    </submittedName>
</protein>
<sequence>MEYGAKESVRFCIGVLIAFRVTHMLRVFLVLHPCWMKACVGNASRLGAV</sequence>
<dbReference type="STRING" id="420953.SAMN05192543_103312"/>
<gene>
    <name evidence="1" type="ORF">SAMN05192543_103312</name>
</gene>
<evidence type="ECO:0000313" key="2">
    <source>
        <dbReference type="Proteomes" id="UP000199548"/>
    </source>
</evidence>
<dbReference type="Proteomes" id="UP000199548">
    <property type="component" value="Unassembled WGS sequence"/>
</dbReference>
<evidence type="ECO:0000313" key="1">
    <source>
        <dbReference type="EMBL" id="SFI48649.1"/>
    </source>
</evidence>
<organism evidence="1 2">
    <name type="scientific">Paraburkholderia megapolitana</name>
    <dbReference type="NCBI Taxonomy" id="420953"/>
    <lineage>
        <taxon>Bacteria</taxon>
        <taxon>Pseudomonadati</taxon>
        <taxon>Pseudomonadota</taxon>
        <taxon>Betaproteobacteria</taxon>
        <taxon>Burkholderiales</taxon>
        <taxon>Burkholderiaceae</taxon>
        <taxon>Paraburkholderia</taxon>
    </lineage>
</organism>
<proteinExistence type="predicted"/>
<dbReference type="AlphaFoldDB" id="A0A1I3IL79"/>
<reference evidence="1 2" key="1">
    <citation type="submission" date="2016-10" db="EMBL/GenBank/DDBJ databases">
        <authorList>
            <person name="de Groot N.N."/>
        </authorList>
    </citation>
    <scope>NUCLEOTIDE SEQUENCE [LARGE SCALE GENOMIC DNA]</scope>
    <source>
        <strain evidence="1 2">LMG 23650</strain>
    </source>
</reference>
<keyword evidence="2" id="KW-1185">Reference proteome</keyword>
<dbReference type="EMBL" id="FOQU01000003">
    <property type="protein sequence ID" value="SFI48649.1"/>
    <property type="molecule type" value="Genomic_DNA"/>
</dbReference>